<comment type="caution">
    <text evidence="2">The sequence shown here is derived from an EMBL/GenBank/DDBJ whole genome shotgun (WGS) entry which is preliminary data.</text>
</comment>
<proteinExistence type="predicted"/>
<feature type="compositionally biased region" description="Polar residues" evidence="1">
    <location>
        <begin position="53"/>
        <end position="75"/>
    </location>
</feature>
<feature type="region of interest" description="Disordered" evidence="1">
    <location>
        <begin position="1"/>
        <end position="75"/>
    </location>
</feature>
<evidence type="ECO:0000313" key="2">
    <source>
        <dbReference type="EMBL" id="RDX98368.1"/>
    </source>
</evidence>
<dbReference type="EMBL" id="QJKJ01003468">
    <property type="protein sequence ID" value="RDX98368.1"/>
    <property type="molecule type" value="Genomic_DNA"/>
</dbReference>
<organism evidence="2 3">
    <name type="scientific">Mucuna pruriens</name>
    <name type="common">Velvet bean</name>
    <name type="synonym">Dolichos pruriens</name>
    <dbReference type="NCBI Taxonomy" id="157652"/>
    <lineage>
        <taxon>Eukaryota</taxon>
        <taxon>Viridiplantae</taxon>
        <taxon>Streptophyta</taxon>
        <taxon>Embryophyta</taxon>
        <taxon>Tracheophyta</taxon>
        <taxon>Spermatophyta</taxon>
        <taxon>Magnoliopsida</taxon>
        <taxon>eudicotyledons</taxon>
        <taxon>Gunneridae</taxon>
        <taxon>Pentapetalae</taxon>
        <taxon>rosids</taxon>
        <taxon>fabids</taxon>
        <taxon>Fabales</taxon>
        <taxon>Fabaceae</taxon>
        <taxon>Papilionoideae</taxon>
        <taxon>50 kb inversion clade</taxon>
        <taxon>NPAAA clade</taxon>
        <taxon>indigoferoid/millettioid clade</taxon>
        <taxon>Phaseoleae</taxon>
        <taxon>Mucuna</taxon>
    </lineage>
</organism>
<protein>
    <submittedName>
        <fullName evidence="2">Uncharacterized protein</fullName>
    </submittedName>
</protein>
<sequence length="108" mass="12129">MCPTLQELETESTKSVGALGGGHQYGRQQPYHLNPIQAQHIAPRSGPVGTMPGPSQANYQQQGPRYQASPFRQQPHQQIPLQENNPTMEDLILQFQQNKTMTIHDLKI</sequence>
<reference evidence="2" key="1">
    <citation type="submission" date="2018-05" db="EMBL/GenBank/DDBJ databases">
        <title>Draft genome of Mucuna pruriens seed.</title>
        <authorList>
            <person name="Nnadi N.E."/>
            <person name="Vos R."/>
            <person name="Hasami M.H."/>
            <person name="Devisetty U.K."/>
            <person name="Aguiy J.C."/>
        </authorList>
    </citation>
    <scope>NUCLEOTIDE SEQUENCE [LARGE SCALE GENOMIC DNA]</scope>
    <source>
        <strain evidence="2">JCA_2017</strain>
    </source>
</reference>
<feature type="non-terminal residue" evidence="2">
    <location>
        <position position="1"/>
    </location>
</feature>
<evidence type="ECO:0000256" key="1">
    <source>
        <dbReference type="SAM" id="MobiDB-lite"/>
    </source>
</evidence>
<dbReference type="Proteomes" id="UP000257109">
    <property type="component" value="Unassembled WGS sequence"/>
</dbReference>
<name>A0A371H6B9_MUCPR</name>
<keyword evidence="3" id="KW-1185">Reference proteome</keyword>
<evidence type="ECO:0000313" key="3">
    <source>
        <dbReference type="Proteomes" id="UP000257109"/>
    </source>
</evidence>
<accession>A0A371H6B9</accession>
<gene>
    <name evidence="2" type="ORF">CR513_18729</name>
</gene>
<dbReference type="AlphaFoldDB" id="A0A371H6B9"/>